<dbReference type="RefSeq" id="WP_013010008.1">
    <property type="nucleotide sequence ID" value="NC_013943.1"/>
</dbReference>
<dbReference type="Gene3D" id="3.40.50.280">
    <property type="entry name" value="Cobalamin-binding domain"/>
    <property type="match status" value="1"/>
</dbReference>
<dbReference type="eggNOG" id="COG1032">
    <property type="taxonomic scope" value="Bacteria"/>
</dbReference>
<evidence type="ECO:0000313" key="1">
    <source>
        <dbReference type="EMBL" id="ADD67467.1"/>
    </source>
</evidence>
<accession>D4H4S3</accession>
<keyword evidence="2" id="KW-1185">Reference proteome</keyword>
<evidence type="ECO:0000313" key="2">
    <source>
        <dbReference type="Proteomes" id="UP000002012"/>
    </source>
</evidence>
<dbReference type="InParanoid" id="D4H4S3"/>
<proteinExistence type="predicted"/>
<dbReference type="KEGG" id="dap:Dacet_0680"/>
<dbReference type="Proteomes" id="UP000002012">
    <property type="component" value="Chromosome"/>
</dbReference>
<protein>
    <recommendedName>
        <fullName evidence="3">Cobalamin B12-binding domain protein</fullName>
    </recommendedName>
</protein>
<organism evidence="1 2">
    <name type="scientific">Denitrovibrio acetiphilus (strain DSM 12809 / NBRC 114555 / N2460)</name>
    <dbReference type="NCBI Taxonomy" id="522772"/>
    <lineage>
        <taxon>Bacteria</taxon>
        <taxon>Pseudomonadati</taxon>
        <taxon>Deferribacterota</taxon>
        <taxon>Deferribacteres</taxon>
        <taxon>Deferribacterales</taxon>
        <taxon>Geovibrionaceae</taxon>
        <taxon>Denitrovibrio</taxon>
    </lineage>
</organism>
<dbReference type="OrthoDB" id="9801424at2"/>
<name>D4H4S3_DENA2</name>
<dbReference type="PaxDb" id="522772-Dacet_0680"/>
<dbReference type="HOGENOM" id="CLU_466703_0_0_0"/>
<dbReference type="AlphaFoldDB" id="D4H4S3"/>
<dbReference type="EMBL" id="CP001968">
    <property type="protein sequence ID" value="ADD67467.1"/>
    <property type="molecule type" value="Genomic_DNA"/>
</dbReference>
<evidence type="ECO:0008006" key="3">
    <source>
        <dbReference type="Google" id="ProtNLM"/>
    </source>
</evidence>
<reference evidence="1 2" key="1">
    <citation type="journal article" date="2010" name="Stand. Genomic Sci.">
        <title>Complete genome sequence of Denitrovibrio acetiphilus type strain (N2460).</title>
        <authorList>
            <person name="Kiss H."/>
            <person name="Lang E."/>
            <person name="Lapidus A."/>
            <person name="Copeland A."/>
            <person name="Nolan M."/>
            <person name="Glavina Del Rio T."/>
            <person name="Chen F."/>
            <person name="Lucas S."/>
            <person name="Tice H."/>
            <person name="Cheng J.F."/>
            <person name="Han C."/>
            <person name="Goodwin L."/>
            <person name="Pitluck S."/>
            <person name="Liolios K."/>
            <person name="Pati A."/>
            <person name="Ivanova N."/>
            <person name="Mavromatis K."/>
            <person name="Chen A."/>
            <person name="Palaniappan K."/>
            <person name="Land M."/>
            <person name="Hauser L."/>
            <person name="Chang Y.J."/>
            <person name="Jeffries C.D."/>
            <person name="Detter J.C."/>
            <person name="Brettin T."/>
            <person name="Spring S."/>
            <person name="Rohde M."/>
            <person name="Goker M."/>
            <person name="Woyke T."/>
            <person name="Bristow J."/>
            <person name="Eisen J.A."/>
            <person name="Markowitz V."/>
            <person name="Hugenholtz P."/>
            <person name="Kyrpides N.C."/>
            <person name="Klenk H.P."/>
        </authorList>
    </citation>
    <scope>NUCLEOTIDE SEQUENCE [LARGE SCALE GENOMIC DNA]</scope>
    <source>
        <strain evidence="2">DSM 12809 / NBRC 114555 / N2460</strain>
    </source>
</reference>
<dbReference type="STRING" id="522772.Dacet_0680"/>
<gene>
    <name evidence="1" type="ordered locus">Dacet_0680</name>
</gene>
<sequence>MLEHDVVFLVLKETSSYFHSVEEDAAAATLVYYMKEAGLQNLSTFPATDEDKYSGTIYSQFMTYLDKNTAPIFCISCWTSTYAIASDFAEMIRARYPRSLIIAGGVHFNSLGETEHSLYKGTFDVVFRGGGDSFLEFIKLSVVEKKLKIYKEKGEIKISGATLGKGAYYLKNRKIQNTGRGSFNRPVVPLLGVTNDCIDTRILLHDTCPNACDYCFIQPSGINCNYWASLIKWVGEFSGQVKKTYKKDVVLSLSDSAPFNKSNRKRTLDYLDMQKKNVRFDGMNVFVDPSDLDEEFYHIVEEHDINNFFIGRDRIISDNFVGRRLNGLERSSEQLDQELDLILNFMAFLNTRKNKLQNEIYIGYIVSPYESAKYSRKLIDELSGITMHNSKLTNVRVQSNLFILNPYPGTKVAQKAKGEFIAMRYFYHPYPNVWVGKNTVNIYLEVIRLIVAKMFCNNINISFYKPILEMAHSLQFQTDYNYKLIDDIEDVSLRSFAYKIIEDIFKMELSKERTLDEYLENVKSIYYIGCMVSLVINKPELLKYKNLYSSIVKEDKSVAFLMKDLNLLKEYALAGKAPVLDKYL</sequence>